<dbReference type="InterPro" id="IPR025996">
    <property type="entry name" value="MT1864/Rv1816-like_C"/>
</dbReference>
<reference evidence="7 8" key="1">
    <citation type="submission" date="2006-01" db="EMBL/GenBank/DDBJ databases">
        <authorList>
            <person name="Hagstrom A."/>
            <person name="Ferriera S."/>
            <person name="Johnson J."/>
            <person name="Kravitz S."/>
            <person name="Halpern A."/>
            <person name="Remington K."/>
            <person name="Beeson K."/>
            <person name="Tran B."/>
            <person name="Rogers Y.-H."/>
            <person name="Friedman R."/>
            <person name="Venter J.C."/>
        </authorList>
    </citation>
    <scope>NUCLEOTIDE SEQUENCE [LARGE SCALE GENOMIC DNA]</scope>
    <source>
        <strain evidence="7 8">SKA53</strain>
    </source>
</reference>
<dbReference type="PROSITE" id="PS50977">
    <property type="entry name" value="HTH_TETR_2"/>
    <property type="match status" value="1"/>
</dbReference>
<name>A3V2W9_9RHOB</name>
<dbReference type="GO" id="GO:0000976">
    <property type="term" value="F:transcription cis-regulatory region binding"/>
    <property type="evidence" value="ECO:0007669"/>
    <property type="project" value="TreeGrafter"/>
</dbReference>
<gene>
    <name evidence="7" type="ORF">SKA53_12723</name>
</gene>
<dbReference type="InterPro" id="IPR009057">
    <property type="entry name" value="Homeodomain-like_sf"/>
</dbReference>
<dbReference type="PANTHER" id="PTHR30055">
    <property type="entry name" value="HTH-TYPE TRANSCRIPTIONAL REGULATOR RUTR"/>
    <property type="match status" value="1"/>
</dbReference>
<evidence type="ECO:0000256" key="5">
    <source>
        <dbReference type="SAM" id="MobiDB-lite"/>
    </source>
</evidence>
<dbReference type="Gene3D" id="1.10.357.10">
    <property type="entry name" value="Tetracycline Repressor, domain 2"/>
    <property type="match status" value="1"/>
</dbReference>
<keyword evidence="1" id="KW-0805">Transcription regulation</keyword>
<protein>
    <submittedName>
        <fullName evidence="7">Putative transcriptional regulator</fullName>
    </submittedName>
</protein>
<sequence>MPRLPQNAERPPIMSDDTRQAGTTDTGVPPRAAYHHGDLRAQLIAAVRDLVETHGPDGFSVAEAARRAGVSSAAPYKHFKDRDEILRGVAGEAMDRLHAAMAAAADPHPTGSLEAVAAIGQAYVDFARAQPGVFRLVFGLTEGHENAPELQQKGDNCFGLVIGQVAAARDLPLDHPEVLSCAYILWSCVHGHSFLSIDMKNKDVGTEIDDGALLMRVSRAILTGPAGNVT</sequence>
<evidence type="ECO:0000259" key="6">
    <source>
        <dbReference type="PROSITE" id="PS50977"/>
    </source>
</evidence>
<evidence type="ECO:0000313" key="7">
    <source>
        <dbReference type="EMBL" id="EAQ07700.1"/>
    </source>
</evidence>
<dbReference type="GO" id="GO:0003700">
    <property type="term" value="F:DNA-binding transcription factor activity"/>
    <property type="evidence" value="ECO:0007669"/>
    <property type="project" value="TreeGrafter"/>
</dbReference>
<evidence type="ECO:0000256" key="4">
    <source>
        <dbReference type="PROSITE-ProRule" id="PRU00335"/>
    </source>
</evidence>
<dbReference type="STRING" id="314232.SKA53_12723"/>
<proteinExistence type="predicted"/>
<organism evidence="7 8">
    <name type="scientific">Yoonia vestfoldensis SKA53</name>
    <dbReference type="NCBI Taxonomy" id="314232"/>
    <lineage>
        <taxon>Bacteria</taxon>
        <taxon>Pseudomonadati</taxon>
        <taxon>Pseudomonadota</taxon>
        <taxon>Alphaproteobacteria</taxon>
        <taxon>Rhodobacterales</taxon>
        <taxon>Paracoccaceae</taxon>
        <taxon>Yoonia</taxon>
    </lineage>
</organism>
<evidence type="ECO:0000256" key="2">
    <source>
        <dbReference type="ARBA" id="ARBA00023125"/>
    </source>
</evidence>
<accession>A3V2W9</accession>
<dbReference type="InterPro" id="IPR050109">
    <property type="entry name" value="HTH-type_TetR-like_transc_reg"/>
</dbReference>
<feature type="region of interest" description="Disordered" evidence="5">
    <location>
        <begin position="1"/>
        <end position="32"/>
    </location>
</feature>
<dbReference type="InterPro" id="IPR036271">
    <property type="entry name" value="Tet_transcr_reg_TetR-rel_C_sf"/>
</dbReference>
<evidence type="ECO:0000256" key="3">
    <source>
        <dbReference type="ARBA" id="ARBA00023163"/>
    </source>
</evidence>
<dbReference type="eggNOG" id="COG1309">
    <property type="taxonomic scope" value="Bacteria"/>
</dbReference>
<keyword evidence="8" id="KW-1185">Reference proteome</keyword>
<dbReference type="Pfam" id="PF13305">
    <property type="entry name" value="TetR_C_33"/>
    <property type="match status" value="1"/>
</dbReference>
<keyword evidence="3" id="KW-0804">Transcription</keyword>
<dbReference type="SUPFAM" id="SSF48498">
    <property type="entry name" value="Tetracyclin repressor-like, C-terminal domain"/>
    <property type="match status" value="1"/>
</dbReference>
<comment type="caution">
    <text evidence="7">The sequence shown here is derived from an EMBL/GenBank/DDBJ whole genome shotgun (WGS) entry which is preliminary data.</text>
</comment>
<evidence type="ECO:0000313" key="8">
    <source>
        <dbReference type="Proteomes" id="UP000004507"/>
    </source>
</evidence>
<dbReference type="PANTHER" id="PTHR30055:SF220">
    <property type="entry name" value="TETR-FAMILY REGULATORY PROTEIN"/>
    <property type="match status" value="1"/>
</dbReference>
<dbReference type="AlphaFoldDB" id="A3V2W9"/>
<feature type="domain" description="HTH tetR-type" evidence="6">
    <location>
        <begin position="37"/>
        <end position="97"/>
    </location>
</feature>
<dbReference type="InterPro" id="IPR001647">
    <property type="entry name" value="HTH_TetR"/>
</dbReference>
<feature type="DNA-binding region" description="H-T-H motif" evidence="4">
    <location>
        <begin position="60"/>
        <end position="79"/>
    </location>
</feature>
<keyword evidence="2 4" id="KW-0238">DNA-binding</keyword>
<dbReference type="HOGENOM" id="CLU_069356_40_0_5"/>
<dbReference type="EMBL" id="AAMS01000002">
    <property type="protein sequence ID" value="EAQ07700.1"/>
    <property type="molecule type" value="Genomic_DNA"/>
</dbReference>
<dbReference type="Pfam" id="PF00440">
    <property type="entry name" value="TetR_N"/>
    <property type="match status" value="1"/>
</dbReference>
<dbReference type="Proteomes" id="UP000004507">
    <property type="component" value="Unassembled WGS sequence"/>
</dbReference>
<dbReference type="SUPFAM" id="SSF46689">
    <property type="entry name" value="Homeodomain-like"/>
    <property type="match status" value="1"/>
</dbReference>
<evidence type="ECO:0000256" key="1">
    <source>
        <dbReference type="ARBA" id="ARBA00023015"/>
    </source>
</evidence>